<organism evidence="1 2">
    <name type="scientific">Linnemannia exigua</name>
    <dbReference type="NCBI Taxonomy" id="604196"/>
    <lineage>
        <taxon>Eukaryota</taxon>
        <taxon>Fungi</taxon>
        <taxon>Fungi incertae sedis</taxon>
        <taxon>Mucoromycota</taxon>
        <taxon>Mortierellomycotina</taxon>
        <taxon>Mortierellomycetes</taxon>
        <taxon>Mortierellales</taxon>
        <taxon>Mortierellaceae</taxon>
        <taxon>Linnemannia</taxon>
    </lineage>
</organism>
<dbReference type="Proteomes" id="UP001194580">
    <property type="component" value="Unassembled WGS sequence"/>
</dbReference>
<evidence type="ECO:0000313" key="1">
    <source>
        <dbReference type="EMBL" id="KAG0270735.1"/>
    </source>
</evidence>
<dbReference type="EMBL" id="JAAAIL010001322">
    <property type="protein sequence ID" value="KAG0270735.1"/>
    <property type="molecule type" value="Genomic_DNA"/>
</dbReference>
<dbReference type="InterPro" id="IPR032675">
    <property type="entry name" value="LRR_dom_sf"/>
</dbReference>
<protein>
    <submittedName>
        <fullName evidence="1">Uncharacterized protein</fullName>
    </submittedName>
</protein>
<dbReference type="AlphaFoldDB" id="A0AAD4H4V7"/>
<keyword evidence="2" id="KW-1185">Reference proteome</keyword>
<comment type="caution">
    <text evidence="1">The sequence shown here is derived from an EMBL/GenBank/DDBJ whole genome shotgun (WGS) entry which is preliminary data.</text>
</comment>
<accession>A0AAD4H4V7</accession>
<proteinExistence type="predicted"/>
<name>A0AAD4H4V7_9FUNG</name>
<sequence>MTPHQRFRLGDEIEHLAVCQDDDGPPFSQLTDVQETFPNAVRFKLNGVTLNFLEDENRKKYEPKRIAHYPNDIIEVVCAAPSQVSFGYTSLAPSVGVGFPSQSPSMESTGLALSNLPLQSFSTSVNTRTLTRSATFSPQRSTTPFINSPNYAAHQSASVTLSAMPLFYTMATDISQLKQQLHQSTDQHSAHHQQLLQRLIQMELKQDEMLREQVESKLREEQMLVRQQETIDRLIVAQQRLEAIFTQNYELHEYPIPRLFVILPDSYEKWDPRNFMAERFRLYFLCECGDHCRADAGTTTSSGRLTIAAASTSTKSAPIPVKSTMHLAKHEGYELARPNEFFDRYGPYILGMLRVLKHCLAVATVVAPAVALAKDSVKDVMGDVKSLSESTMKAVDMSIDFLEQKLNDETVDGLAGSDGGLREEDMFERLAALEGADLRRLDTFLRNKDTDKILGNLYRITTKEGHVKWVCLDHYREVYRETAMASFLQCVETNGGKYDLQCGKATVILRSSTAAKDFFSRLCSQASFVIALKVALKWSFGSADLAMLVDAIAKSNVRDLEVDLQDFESSIPIVSQLRPGKGRYHSLLGLLSNIKIKGLSFANIDFIGSRTSNLPTKSSPSLLQSFHFLDVIRGSDDSRLANIISHCPCLVDLRLGKILGNSDDVPAIDQIIGSLSRLKTLHRFNLYSQSSSPSVPKSNASPYGSVALREIIDYGIPYSTGRSGPLEDALRRSSTTLEVLVLRSSYETPLLDLTYITDLPPSPTNASCMPFVGLTYLDLSVNMTQDSLEFMGSVLPRIPLVHLRLGARTSALLAHTNPRYLKSLFMESLDEDALNTFYCSVCSSPECHLEFMTVHTFSDPRYLTVLPALVGKLVLRRLVLMGRFDIKLDEALACLNFSQLQSLTIASQDYSWGSEAILASRASEFKDDFVVELTPLYLPSDVYDGESRDVEGSSTKLPRHRVQRVHNHDYWEDINLPFSLHYPSRNLE</sequence>
<gene>
    <name evidence="1" type="ORF">BGZ95_001589</name>
</gene>
<evidence type="ECO:0000313" key="2">
    <source>
        <dbReference type="Proteomes" id="UP001194580"/>
    </source>
</evidence>
<dbReference type="Gene3D" id="3.80.10.10">
    <property type="entry name" value="Ribonuclease Inhibitor"/>
    <property type="match status" value="1"/>
</dbReference>
<reference evidence="1" key="1">
    <citation type="journal article" date="2020" name="Fungal Divers.">
        <title>Resolving the Mortierellaceae phylogeny through synthesis of multi-gene phylogenetics and phylogenomics.</title>
        <authorList>
            <person name="Vandepol N."/>
            <person name="Liber J."/>
            <person name="Desiro A."/>
            <person name="Na H."/>
            <person name="Kennedy M."/>
            <person name="Barry K."/>
            <person name="Grigoriev I.V."/>
            <person name="Miller A.N."/>
            <person name="O'Donnell K."/>
            <person name="Stajich J.E."/>
            <person name="Bonito G."/>
        </authorList>
    </citation>
    <scope>NUCLEOTIDE SEQUENCE</scope>
    <source>
        <strain evidence="1">NRRL 28262</strain>
    </source>
</reference>